<reference evidence="1 2" key="1">
    <citation type="journal article" date="2018" name="Sci. Rep.">
        <title>Genomic signatures of local adaptation to the degree of environmental predictability in rotifers.</title>
        <authorList>
            <person name="Franch-Gras L."/>
            <person name="Hahn C."/>
            <person name="Garcia-Roger E.M."/>
            <person name="Carmona M.J."/>
            <person name="Serra M."/>
            <person name="Gomez A."/>
        </authorList>
    </citation>
    <scope>NUCLEOTIDE SEQUENCE [LARGE SCALE GENOMIC DNA]</scope>
    <source>
        <strain evidence="1">HYR1</strain>
    </source>
</reference>
<dbReference type="EMBL" id="REGN01002971">
    <property type="protein sequence ID" value="RNA25148.1"/>
    <property type="molecule type" value="Genomic_DNA"/>
</dbReference>
<dbReference type="Proteomes" id="UP000276133">
    <property type="component" value="Unassembled WGS sequence"/>
</dbReference>
<evidence type="ECO:0000313" key="2">
    <source>
        <dbReference type="Proteomes" id="UP000276133"/>
    </source>
</evidence>
<comment type="caution">
    <text evidence="1">The sequence shown here is derived from an EMBL/GenBank/DDBJ whole genome shotgun (WGS) entry which is preliminary data.</text>
</comment>
<organism evidence="1 2">
    <name type="scientific">Brachionus plicatilis</name>
    <name type="common">Marine rotifer</name>
    <name type="synonym">Brachionus muelleri</name>
    <dbReference type="NCBI Taxonomy" id="10195"/>
    <lineage>
        <taxon>Eukaryota</taxon>
        <taxon>Metazoa</taxon>
        <taxon>Spiralia</taxon>
        <taxon>Gnathifera</taxon>
        <taxon>Rotifera</taxon>
        <taxon>Eurotatoria</taxon>
        <taxon>Monogononta</taxon>
        <taxon>Pseudotrocha</taxon>
        <taxon>Ploima</taxon>
        <taxon>Brachionidae</taxon>
        <taxon>Brachionus</taxon>
    </lineage>
</organism>
<dbReference type="AlphaFoldDB" id="A0A3M7RPD8"/>
<keyword evidence="2" id="KW-1185">Reference proteome</keyword>
<proteinExistence type="predicted"/>
<accession>A0A3M7RPD8</accession>
<protein>
    <submittedName>
        <fullName evidence="1">Uncharacterized protein</fullName>
    </submittedName>
</protein>
<evidence type="ECO:0000313" key="1">
    <source>
        <dbReference type="EMBL" id="RNA25148.1"/>
    </source>
</evidence>
<name>A0A3M7RPD8_BRAPC</name>
<gene>
    <name evidence="1" type="ORF">BpHYR1_047135</name>
</gene>
<sequence length="141" mass="16475">MKYCLKKQKYSLSLPFWYASQIMEIKNFDLKIFQKSSKAENLVNPKISSVKHFILKKQKIQDYSKLCVRQENKNDIKIVQVSSKLPPKPKKAMSVSNESIFEYSIKCEKQQPKKKCHGNQKICLAANCLASRQRQHIHTKT</sequence>